<gene>
    <name evidence="1" type="ORF">HUN01_29530</name>
</gene>
<dbReference type="EMBL" id="CP054698">
    <property type="protein sequence ID" value="QMS91539.1"/>
    <property type="molecule type" value="Genomic_DNA"/>
</dbReference>
<proteinExistence type="predicted"/>
<sequence>MLTSFTQLFWQRYIQLTHENLQRSLSISTASFVYIVGINPADQNANQIQCLDQQHYQLLKSYTTVAHIRWEALRLNPQLL</sequence>
<evidence type="ECO:0000313" key="1">
    <source>
        <dbReference type="EMBL" id="QMS91539.1"/>
    </source>
</evidence>
<dbReference type="KEGG" id="ned:HUN01_29530"/>
<dbReference type="Proteomes" id="UP000514713">
    <property type="component" value="Chromosome"/>
</dbReference>
<organism evidence="1 2">
    <name type="scientific">Nostoc edaphicum CCNP1411</name>
    <dbReference type="NCBI Taxonomy" id="1472755"/>
    <lineage>
        <taxon>Bacteria</taxon>
        <taxon>Bacillati</taxon>
        <taxon>Cyanobacteriota</taxon>
        <taxon>Cyanophyceae</taxon>
        <taxon>Nostocales</taxon>
        <taxon>Nostocaceae</taxon>
        <taxon>Nostoc</taxon>
    </lineage>
</organism>
<dbReference type="RefSeq" id="WP_181929151.1">
    <property type="nucleotide sequence ID" value="NZ_CP054698.1"/>
</dbReference>
<keyword evidence="2" id="KW-1185">Reference proteome</keyword>
<name>A0A7D7QFF3_9NOSO</name>
<reference evidence="2" key="1">
    <citation type="submission" date="2020-06" db="EMBL/GenBank/DDBJ databases">
        <title>Nostoc edaphicum CCNP1411 genome.</title>
        <authorList>
            <person name="Fidor A."/>
            <person name="Grabski M."/>
            <person name="Gawor J."/>
            <person name="Gromadka R."/>
            <person name="Wegrzyn G."/>
            <person name="Mazur-Marzec H."/>
        </authorList>
    </citation>
    <scope>NUCLEOTIDE SEQUENCE [LARGE SCALE GENOMIC DNA]</scope>
    <source>
        <strain evidence="2">CCNP1411</strain>
    </source>
</reference>
<dbReference type="AlphaFoldDB" id="A0A7D7QFF3"/>
<evidence type="ECO:0000313" key="2">
    <source>
        <dbReference type="Proteomes" id="UP000514713"/>
    </source>
</evidence>
<accession>A0A7D7QFF3</accession>
<protein>
    <submittedName>
        <fullName evidence="1">Uncharacterized protein</fullName>
    </submittedName>
</protein>